<keyword evidence="1" id="KW-1133">Transmembrane helix</keyword>
<evidence type="ECO:0008006" key="4">
    <source>
        <dbReference type="Google" id="ProtNLM"/>
    </source>
</evidence>
<accession>A0AAV3QJR5</accession>
<dbReference type="Proteomes" id="UP001454036">
    <property type="component" value="Unassembled WGS sequence"/>
</dbReference>
<dbReference type="AlphaFoldDB" id="A0AAV3QJR5"/>
<gene>
    <name evidence="2" type="ORF">LIER_18801</name>
</gene>
<keyword evidence="3" id="KW-1185">Reference proteome</keyword>
<reference evidence="2 3" key="1">
    <citation type="submission" date="2024-01" db="EMBL/GenBank/DDBJ databases">
        <title>The complete chloroplast genome sequence of Lithospermum erythrorhizon: insights into the phylogenetic relationship among Boraginaceae species and the maternal lineages of purple gromwells.</title>
        <authorList>
            <person name="Okada T."/>
            <person name="Watanabe K."/>
        </authorList>
    </citation>
    <scope>NUCLEOTIDE SEQUENCE [LARGE SCALE GENOMIC DNA]</scope>
</reference>
<evidence type="ECO:0000313" key="2">
    <source>
        <dbReference type="EMBL" id="GAA0162783.1"/>
    </source>
</evidence>
<evidence type="ECO:0000313" key="3">
    <source>
        <dbReference type="Proteomes" id="UP001454036"/>
    </source>
</evidence>
<protein>
    <recommendedName>
        <fullName evidence="4">Ribosomal protein L34e superfamily protein</fullName>
    </recommendedName>
</protein>
<keyword evidence="1" id="KW-0812">Transmembrane</keyword>
<dbReference type="EMBL" id="BAABME010004550">
    <property type="protein sequence ID" value="GAA0162783.1"/>
    <property type="molecule type" value="Genomic_DNA"/>
</dbReference>
<dbReference type="PANTHER" id="PTHR46996">
    <property type="entry name" value="OS05G0488500 PROTEIN"/>
    <property type="match status" value="1"/>
</dbReference>
<feature type="transmembrane region" description="Helical" evidence="1">
    <location>
        <begin position="108"/>
        <end position="131"/>
    </location>
</feature>
<sequence length="227" mass="25546">MVCYYSPIEVDQHLGMAKSMNLADPYLKLKQINQFHRKRSTLNLQDQLNIPGCEQSPYAIIDVIIMIAVIGACGVLVYPNLKSLVSISVEFFDEYGYLVQEEISRNPMIYVCLGLSILFAALALLAILLYANNSCGRPGCLGLRDAAEFDIQIQTEDCVKKSECVTKNGVKKRLFELPRDHHRELEAELKKMAPPNGRAVLIFRERCGCSIGRLEVPGPKKSRRIKK</sequence>
<evidence type="ECO:0000256" key="1">
    <source>
        <dbReference type="SAM" id="Phobius"/>
    </source>
</evidence>
<keyword evidence="1" id="KW-0472">Membrane</keyword>
<feature type="transmembrane region" description="Helical" evidence="1">
    <location>
        <begin position="58"/>
        <end position="78"/>
    </location>
</feature>
<proteinExistence type="predicted"/>
<comment type="caution">
    <text evidence="2">The sequence shown here is derived from an EMBL/GenBank/DDBJ whole genome shotgun (WGS) entry which is preliminary data.</text>
</comment>
<organism evidence="2 3">
    <name type="scientific">Lithospermum erythrorhizon</name>
    <name type="common">Purple gromwell</name>
    <name type="synonym">Lithospermum officinale var. erythrorhizon</name>
    <dbReference type="NCBI Taxonomy" id="34254"/>
    <lineage>
        <taxon>Eukaryota</taxon>
        <taxon>Viridiplantae</taxon>
        <taxon>Streptophyta</taxon>
        <taxon>Embryophyta</taxon>
        <taxon>Tracheophyta</taxon>
        <taxon>Spermatophyta</taxon>
        <taxon>Magnoliopsida</taxon>
        <taxon>eudicotyledons</taxon>
        <taxon>Gunneridae</taxon>
        <taxon>Pentapetalae</taxon>
        <taxon>asterids</taxon>
        <taxon>lamiids</taxon>
        <taxon>Boraginales</taxon>
        <taxon>Boraginaceae</taxon>
        <taxon>Boraginoideae</taxon>
        <taxon>Lithospermeae</taxon>
        <taxon>Lithospermum</taxon>
    </lineage>
</organism>
<dbReference type="PANTHER" id="PTHR46996:SF4">
    <property type="entry name" value="RIBOSOMAL PROTEIN L34E SUPERFAMILY PROTEIN"/>
    <property type="match status" value="1"/>
</dbReference>
<name>A0AAV3QJR5_LITER</name>